<reference evidence="2" key="2">
    <citation type="submission" date="2018-05" db="EMBL/GenBank/DDBJ databases">
        <title>OgluRS3 (Oryza glumaepatula Reference Sequence Version 3).</title>
        <authorList>
            <person name="Zhang J."/>
            <person name="Kudrna D."/>
            <person name="Lee S."/>
            <person name="Talag J."/>
            <person name="Welchert J."/>
            <person name="Wing R.A."/>
        </authorList>
    </citation>
    <scope>NUCLEOTIDE SEQUENCE [LARGE SCALE GENOMIC DNA]</scope>
</reference>
<dbReference type="Proteomes" id="UP000026961">
    <property type="component" value="Chromosome 4"/>
</dbReference>
<accession>A0A0D9ZQI1</accession>
<feature type="region of interest" description="Disordered" evidence="1">
    <location>
        <begin position="1"/>
        <end position="21"/>
    </location>
</feature>
<feature type="region of interest" description="Disordered" evidence="1">
    <location>
        <begin position="38"/>
        <end position="76"/>
    </location>
</feature>
<proteinExistence type="predicted"/>
<evidence type="ECO:0000313" key="2">
    <source>
        <dbReference type="EnsemblPlants" id="OGLUM04G24840.1"/>
    </source>
</evidence>
<protein>
    <submittedName>
        <fullName evidence="2">Uncharacterized protein</fullName>
    </submittedName>
</protein>
<dbReference type="AlphaFoldDB" id="A0A0D9ZQI1"/>
<dbReference type="Gramene" id="OGLUM04G24840.1">
    <property type="protein sequence ID" value="OGLUM04G24840.1"/>
    <property type="gene ID" value="OGLUM04G24840"/>
</dbReference>
<sequence>MSKQKMNKRKRSHKSEGSEEIWKENNSMAFRNIEALPQVTINRGIDEDEGSISRGERDLKRKTTRDLRSTCASPHRRAVPVGAEEAALAAPRSTTT</sequence>
<dbReference type="HOGENOM" id="CLU_2363142_0_0_1"/>
<keyword evidence="3" id="KW-1185">Reference proteome</keyword>
<feature type="compositionally biased region" description="Basic residues" evidence="1">
    <location>
        <begin position="1"/>
        <end position="13"/>
    </location>
</feature>
<evidence type="ECO:0000256" key="1">
    <source>
        <dbReference type="SAM" id="MobiDB-lite"/>
    </source>
</evidence>
<evidence type="ECO:0000313" key="3">
    <source>
        <dbReference type="Proteomes" id="UP000026961"/>
    </source>
</evidence>
<reference evidence="2" key="1">
    <citation type="submission" date="2015-04" db="UniProtKB">
        <authorList>
            <consortium name="EnsemblPlants"/>
        </authorList>
    </citation>
    <scope>IDENTIFICATION</scope>
</reference>
<dbReference type="EnsemblPlants" id="OGLUM04G24840.1">
    <property type="protein sequence ID" value="OGLUM04G24840.1"/>
    <property type="gene ID" value="OGLUM04G24840"/>
</dbReference>
<organism evidence="2">
    <name type="scientific">Oryza glumipatula</name>
    <dbReference type="NCBI Taxonomy" id="40148"/>
    <lineage>
        <taxon>Eukaryota</taxon>
        <taxon>Viridiplantae</taxon>
        <taxon>Streptophyta</taxon>
        <taxon>Embryophyta</taxon>
        <taxon>Tracheophyta</taxon>
        <taxon>Spermatophyta</taxon>
        <taxon>Magnoliopsida</taxon>
        <taxon>Liliopsida</taxon>
        <taxon>Poales</taxon>
        <taxon>Poaceae</taxon>
        <taxon>BOP clade</taxon>
        <taxon>Oryzoideae</taxon>
        <taxon>Oryzeae</taxon>
        <taxon>Oryzinae</taxon>
        <taxon>Oryza</taxon>
    </lineage>
</organism>
<feature type="compositionally biased region" description="Basic and acidic residues" evidence="1">
    <location>
        <begin position="54"/>
        <end position="68"/>
    </location>
</feature>
<name>A0A0D9ZQI1_9ORYZ</name>